<feature type="transmembrane region" description="Helical" evidence="1">
    <location>
        <begin position="58"/>
        <end position="78"/>
    </location>
</feature>
<evidence type="ECO:0000313" key="3">
    <source>
        <dbReference type="EMBL" id="PLR96302.1"/>
    </source>
</evidence>
<keyword evidence="1" id="KW-0812">Transmembrane</keyword>
<dbReference type="OrthoDB" id="2942660at2"/>
<proteinExistence type="predicted"/>
<gene>
    <name evidence="2" type="ORF">CU635_07035</name>
    <name evidence="3" type="ORF">CVD25_12970</name>
</gene>
<accession>A0A2N5GNG1</accession>
<keyword evidence="5" id="KW-1185">Reference proteome</keyword>
<evidence type="ECO:0000313" key="2">
    <source>
        <dbReference type="EMBL" id="PLR84052.1"/>
    </source>
</evidence>
<comment type="caution">
    <text evidence="2">The sequence shown here is derived from an EMBL/GenBank/DDBJ whole genome shotgun (WGS) entry which is preliminary data.</text>
</comment>
<evidence type="ECO:0000313" key="5">
    <source>
        <dbReference type="Proteomes" id="UP000235114"/>
    </source>
</evidence>
<dbReference type="EMBL" id="PGVA01000014">
    <property type="protein sequence ID" value="PLR84052.1"/>
    <property type="molecule type" value="Genomic_DNA"/>
</dbReference>
<evidence type="ECO:0000256" key="1">
    <source>
        <dbReference type="SAM" id="Phobius"/>
    </source>
</evidence>
<dbReference type="Proteomes" id="UP000234951">
    <property type="component" value="Unassembled WGS sequence"/>
</dbReference>
<evidence type="ECO:0008006" key="6">
    <source>
        <dbReference type="Google" id="ProtNLM"/>
    </source>
</evidence>
<name>A0A2N5GNG1_9BACI</name>
<keyword evidence="1" id="KW-1133">Transmembrane helix</keyword>
<sequence>MKVYSVILLQLILWSGYTLLEWLSKHDHPEYNILMFFIFFYLAIIVGNFFMKSAKKTLLVTFLSLVIYGSFQLTMILIV</sequence>
<evidence type="ECO:0000313" key="4">
    <source>
        <dbReference type="Proteomes" id="UP000234951"/>
    </source>
</evidence>
<dbReference type="Proteomes" id="UP000235114">
    <property type="component" value="Unassembled WGS sequence"/>
</dbReference>
<protein>
    <recommendedName>
        <fullName evidence="6">DUF4181 domain-containing protein</fullName>
    </recommendedName>
</protein>
<reference evidence="3 5" key="2">
    <citation type="submission" date="2017-12" db="EMBL/GenBank/DDBJ databases">
        <title>Comparative Functional Genomics of Dry Heat Resistant strains isolated from the Viking Spacecraft.</title>
        <authorList>
            <person name="Seuylemezian A."/>
            <person name="Cooper K."/>
            <person name="Vaishampayan P."/>
        </authorList>
    </citation>
    <scope>NUCLEOTIDE SEQUENCE [LARGE SCALE GENOMIC DNA]</scope>
    <source>
        <strain evidence="3 5">ATCC 29669</strain>
    </source>
</reference>
<dbReference type="RefSeq" id="WP_101576460.1">
    <property type="nucleotide sequence ID" value="NZ_PGVD01000033.1"/>
</dbReference>
<dbReference type="AlphaFoldDB" id="A0A2N5GNG1"/>
<dbReference type="EMBL" id="PGVD01000033">
    <property type="protein sequence ID" value="PLR96302.1"/>
    <property type="molecule type" value="Genomic_DNA"/>
</dbReference>
<keyword evidence="1" id="KW-0472">Membrane</keyword>
<organism evidence="2 4">
    <name type="scientific">Bacillus canaveralius</name>
    <dbReference type="NCBI Taxonomy" id="1403243"/>
    <lineage>
        <taxon>Bacteria</taxon>
        <taxon>Bacillati</taxon>
        <taxon>Bacillota</taxon>
        <taxon>Bacilli</taxon>
        <taxon>Bacillales</taxon>
        <taxon>Bacillaceae</taxon>
        <taxon>Bacillus</taxon>
    </lineage>
</organism>
<reference evidence="2 4" key="1">
    <citation type="submission" date="2017-11" db="EMBL/GenBank/DDBJ databases">
        <title>Comparitive Functional Genomics of Dry Heat Resistant strains isolated from the Viking Spacecraft.</title>
        <authorList>
            <person name="Seuylemezian A."/>
            <person name="Cooper K."/>
            <person name="Vaishampayan P."/>
        </authorList>
    </citation>
    <scope>NUCLEOTIDE SEQUENCE [LARGE SCALE GENOMIC DNA]</scope>
    <source>
        <strain evidence="2 4">M4.6</strain>
    </source>
</reference>
<feature type="transmembrane region" description="Helical" evidence="1">
    <location>
        <begin position="34"/>
        <end position="51"/>
    </location>
</feature>